<keyword evidence="1" id="KW-0472">Membrane</keyword>
<name>W0F8I5_9BACT</name>
<dbReference type="KEGG" id="nso:NIASO_11790"/>
<dbReference type="OrthoDB" id="676484at2"/>
<feature type="transmembrane region" description="Helical" evidence="1">
    <location>
        <begin position="6"/>
        <end position="22"/>
    </location>
</feature>
<proteinExistence type="predicted"/>
<reference evidence="2 3" key="1">
    <citation type="submission" date="2013-12" db="EMBL/GenBank/DDBJ databases">
        <authorList>
            <consortium name="DOE Joint Genome Institute"/>
            <person name="Eisen J."/>
            <person name="Huntemann M."/>
            <person name="Han J."/>
            <person name="Chen A."/>
            <person name="Kyrpides N."/>
            <person name="Mavromatis K."/>
            <person name="Markowitz V."/>
            <person name="Palaniappan K."/>
            <person name="Ivanova N."/>
            <person name="Schaumberg A."/>
            <person name="Pati A."/>
            <person name="Liolios K."/>
            <person name="Nordberg H.P."/>
            <person name="Cantor M.N."/>
            <person name="Hua S.X."/>
            <person name="Woyke T."/>
        </authorList>
    </citation>
    <scope>NUCLEOTIDE SEQUENCE [LARGE SCALE GENOMIC DNA]</scope>
    <source>
        <strain evidence="3">DSM 19437</strain>
    </source>
</reference>
<dbReference type="EMBL" id="CP007035">
    <property type="protein sequence ID" value="AHF17656.1"/>
    <property type="molecule type" value="Genomic_DNA"/>
</dbReference>
<dbReference type="Proteomes" id="UP000003586">
    <property type="component" value="Chromosome"/>
</dbReference>
<sequence length="138" mass="15775">MLLIPIIVIALSAGMLVFMILNQTNNRHHNENTQLKSASGDLAQKKSAFEQLEQELFSSIREKYDNKYITDIKDGMISVGMPSAFLLMAWGKPEERNSLKVYNGAGEKWIYRQEDPRGKKNNTEVTILNNKVDSWKDI</sequence>
<keyword evidence="1" id="KW-1133">Transmembrane helix</keyword>
<dbReference type="HOGENOM" id="CLU_1853094_0_0_10"/>
<evidence type="ECO:0000313" key="3">
    <source>
        <dbReference type="Proteomes" id="UP000003586"/>
    </source>
</evidence>
<protein>
    <submittedName>
        <fullName evidence="2">Uncharacterized protein</fullName>
    </submittedName>
</protein>
<organism evidence="2 3">
    <name type="scientific">Niabella soli DSM 19437</name>
    <dbReference type="NCBI Taxonomy" id="929713"/>
    <lineage>
        <taxon>Bacteria</taxon>
        <taxon>Pseudomonadati</taxon>
        <taxon>Bacteroidota</taxon>
        <taxon>Chitinophagia</taxon>
        <taxon>Chitinophagales</taxon>
        <taxon>Chitinophagaceae</taxon>
        <taxon>Niabella</taxon>
    </lineage>
</organism>
<dbReference type="STRING" id="929713.NIASO_11790"/>
<dbReference type="RefSeq" id="WP_008585756.1">
    <property type="nucleotide sequence ID" value="NZ_CP007035.1"/>
</dbReference>
<keyword evidence="1" id="KW-0812">Transmembrane</keyword>
<dbReference type="AlphaFoldDB" id="W0F8I5"/>
<gene>
    <name evidence="2" type="ORF">NIASO_11790</name>
</gene>
<keyword evidence="3" id="KW-1185">Reference proteome</keyword>
<evidence type="ECO:0000313" key="2">
    <source>
        <dbReference type="EMBL" id="AHF17656.1"/>
    </source>
</evidence>
<evidence type="ECO:0000256" key="1">
    <source>
        <dbReference type="SAM" id="Phobius"/>
    </source>
</evidence>
<accession>W0F8I5</accession>